<reference evidence="12" key="1">
    <citation type="submission" date="2016-11" db="EMBL/GenBank/DDBJ databases">
        <title>Comparative genomic and phenotypic analysis of Granulibacter bethesdensis clinical isolates from patients with chronic granulomatous disease.</title>
        <authorList>
            <person name="Zarember K.A."/>
            <person name="Porcella S.F."/>
            <person name="Chu J."/>
            <person name="Ding L."/>
            <person name="Dahlstrom E."/>
            <person name="Barbian K."/>
            <person name="Martens C."/>
            <person name="Sykora L."/>
            <person name="Kramer S."/>
            <person name="Pettinato A.M."/>
            <person name="Hong H."/>
            <person name="Wald G."/>
            <person name="Berg L.J."/>
            <person name="Rogge L.S."/>
            <person name="Greenberg D.E."/>
            <person name="Falcone E.L."/>
            <person name="Neves J.F."/>
            <person name="Simoes M.J."/>
            <person name="Casal M."/>
            <person name="Rodriguez-Lopez F.C."/>
            <person name="Zelazny A."/>
            <person name="Gallin J.I."/>
            <person name="Holland S.M."/>
        </authorList>
    </citation>
    <scope>NUCLEOTIDE SEQUENCE [LARGE SCALE GENOMIC DNA]</scope>
    <source>
        <strain evidence="12">NIH9.1</strain>
    </source>
</reference>
<dbReference type="PANTHER" id="PTHR32438:SF5">
    <property type="entry name" value="4-ALPHA-GLUCANOTRANSFERASE DPE1, CHLOROPLASTIC_AMYLOPLASTIC"/>
    <property type="match status" value="1"/>
</dbReference>
<evidence type="ECO:0000256" key="8">
    <source>
        <dbReference type="ARBA" id="ARBA00031423"/>
    </source>
</evidence>
<evidence type="ECO:0000313" key="11">
    <source>
        <dbReference type="EMBL" id="APH54000.1"/>
    </source>
</evidence>
<dbReference type="PANTHER" id="PTHR32438">
    <property type="entry name" value="4-ALPHA-GLUCANOTRANSFERASE DPE1, CHLOROPLASTIC/AMYLOPLASTIC"/>
    <property type="match status" value="1"/>
</dbReference>
<evidence type="ECO:0000313" key="12">
    <source>
        <dbReference type="Proteomes" id="UP000182373"/>
    </source>
</evidence>
<evidence type="ECO:0000256" key="7">
    <source>
        <dbReference type="ARBA" id="ARBA00023277"/>
    </source>
</evidence>
<keyword evidence="6 10" id="KW-0808">Transferase</keyword>
<comment type="catalytic activity">
    <reaction evidence="1 10">
        <text>Transfers a segment of a (1-&gt;4)-alpha-D-glucan to a new position in an acceptor, which may be glucose or a (1-&gt;4)-alpha-D-glucan.</text>
        <dbReference type="EC" id="2.4.1.25"/>
    </reaction>
</comment>
<proteinExistence type="inferred from homology"/>
<protein>
    <recommendedName>
        <fullName evidence="4 10">4-alpha-glucanotransferase</fullName>
        <ecNumber evidence="3 10">2.4.1.25</ecNumber>
    </recommendedName>
    <alternativeName>
        <fullName evidence="8 10">Amylomaltase</fullName>
    </alternativeName>
    <alternativeName>
        <fullName evidence="9 10">Disproportionating enzyme</fullName>
    </alternativeName>
</protein>
<keyword evidence="7 10" id="KW-0119">Carbohydrate metabolism</keyword>
<dbReference type="AlphaFoldDB" id="A0AAC9KDH1"/>
<evidence type="ECO:0000256" key="3">
    <source>
        <dbReference type="ARBA" id="ARBA00012560"/>
    </source>
</evidence>
<evidence type="ECO:0000256" key="5">
    <source>
        <dbReference type="ARBA" id="ARBA00022676"/>
    </source>
</evidence>
<name>A0AAC9KDH1_9PROT</name>
<sequence length="681" mass="74325">MVQGSQHRGCSVIDEDLHRLADRAGVSTWYRDAFGHDNAVSLDTLRAVLRAIGLPGDSPAQIADSLAILQAREDGWHLPPLITADAGQPISLGRQEGAWELTLENGTRRSGTLNPGESLPPIEEPGYHSLEIAGQRITIANAPAECKHPRHGSWGVAAQLYALRREGDGGIGDFAALARFAPAAARHGAQAIGISPVHAQFSADPDRFSPYSPSSRIALNVLHGDDAGLLDGFSFPEGEAERQHLESLSLIDWAAATRLRLRRYRALFNALGGTHPDFTAWRAGPGRVVEDHARFEALHGHFFGTAPSRWNWRSWPEEYRHPDSVSVQRFAAEHAKEVDFHAFLQFLAERGLAHAQRAALESGMEIGLITDLAVGTDGGGSHCWSRQKETLIGLSVGAPPDLLSPQGQDWGLTAFSPVGLMEHGFSAFIEMLRAALRHAGGVRIDHVMGIARLWVLPEGARATEGAYLRFPLQDMLRLIALESHAHQALILGEDLGTVPEGFGDALQARALHGLRVLYFERGEHSFKAPGHYSRTAVAMTSTHDLAPVAGWWSGHDLETRKSLGLLGDDTAIWLSYEERERDRQRLWGAMQASGAAQGDAPEAHNTGPAVDAAIRHIGRANSTLVLLPMEDALGLREQPNLPGTYREHPNWRRRFNGAAEALFDSPDVSHRLQELEKSRPS</sequence>
<evidence type="ECO:0000256" key="1">
    <source>
        <dbReference type="ARBA" id="ARBA00000439"/>
    </source>
</evidence>
<dbReference type="Pfam" id="PF02446">
    <property type="entry name" value="Glyco_hydro_77"/>
    <property type="match status" value="1"/>
</dbReference>
<accession>A0AAC9KDH1</accession>
<keyword evidence="5 10" id="KW-0328">Glycosyltransferase</keyword>
<dbReference type="InterPro" id="IPR017853">
    <property type="entry name" value="GH"/>
</dbReference>
<evidence type="ECO:0000256" key="4">
    <source>
        <dbReference type="ARBA" id="ARBA00020295"/>
    </source>
</evidence>
<dbReference type="GO" id="GO:0004134">
    <property type="term" value="F:4-alpha-glucanotransferase activity"/>
    <property type="evidence" value="ECO:0007669"/>
    <property type="project" value="UniProtKB-EC"/>
</dbReference>
<dbReference type="Gene3D" id="3.20.20.80">
    <property type="entry name" value="Glycosidases"/>
    <property type="match status" value="1"/>
</dbReference>
<evidence type="ECO:0000256" key="2">
    <source>
        <dbReference type="ARBA" id="ARBA00005684"/>
    </source>
</evidence>
<comment type="similarity">
    <text evidence="2 10">Belongs to the disproportionating enzyme family.</text>
</comment>
<evidence type="ECO:0000256" key="6">
    <source>
        <dbReference type="ARBA" id="ARBA00022679"/>
    </source>
</evidence>
<dbReference type="GO" id="GO:0005975">
    <property type="term" value="P:carbohydrate metabolic process"/>
    <property type="evidence" value="ECO:0007669"/>
    <property type="project" value="InterPro"/>
</dbReference>
<evidence type="ECO:0000256" key="9">
    <source>
        <dbReference type="ARBA" id="ARBA00031501"/>
    </source>
</evidence>
<organism evidence="11 12">
    <name type="scientific">Granulibacter bethesdensis</name>
    <dbReference type="NCBI Taxonomy" id="364410"/>
    <lineage>
        <taxon>Bacteria</taxon>
        <taxon>Pseudomonadati</taxon>
        <taxon>Pseudomonadota</taxon>
        <taxon>Alphaproteobacteria</taxon>
        <taxon>Acetobacterales</taxon>
        <taxon>Acetobacteraceae</taxon>
        <taxon>Granulibacter</taxon>
    </lineage>
</organism>
<dbReference type="Proteomes" id="UP000182373">
    <property type="component" value="Chromosome"/>
</dbReference>
<dbReference type="EC" id="2.4.1.25" evidence="3 10"/>
<gene>
    <name evidence="11" type="ORF">GbCGDNIH9_0748</name>
</gene>
<dbReference type="EMBL" id="CP018191">
    <property type="protein sequence ID" value="APH54000.1"/>
    <property type="molecule type" value="Genomic_DNA"/>
</dbReference>
<evidence type="ECO:0000256" key="10">
    <source>
        <dbReference type="RuleBase" id="RU361207"/>
    </source>
</evidence>
<dbReference type="InterPro" id="IPR003385">
    <property type="entry name" value="Glyco_hydro_77"/>
</dbReference>
<dbReference type="NCBIfam" id="TIGR00217">
    <property type="entry name" value="malQ"/>
    <property type="match status" value="1"/>
</dbReference>
<dbReference type="SUPFAM" id="SSF51445">
    <property type="entry name" value="(Trans)glycosidases"/>
    <property type="match status" value="1"/>
</dbReference>